<dbReference type="Gene3D" id="3.30.420.10">
    <property type="entry name" value="Ribonuclease H-like superfamily/Ribonuclease H"/>
    <property type="match status" value="1"/>
</dbReference>
<proteinExistence type="predicted"/>
<dbReference type="Proteomes" id="UP001162156">
    <property type="component" value="Unassembled WGS sequence"/>
</dbReference>
<dbReference type="AlphaFoldDB" id="A0AAV8WKJ5"/>
<dbReference type="InterPro" id="IPR050863">
    <property type="entry name" value="CenT-Element_Derived"/>
</dbReference>
<evidence type="ECO:0000259" key="1">
    <source>
        <dbReference type="Pfam" id="PF03184"/>
    </source>
</evidence>
<dbReference type="Pfam" id="PF03184">
    <property type="entry name" value="DDE_1"/>
    <property type="match status" value="1"/>
</dbReference>
<name>A0AAV8WKJ5_9CUCU</name>
<dbReference type="EMBL" id="JANEYF010005829">
    <property type="protein sequence ID" value="KAJ8926622.1"/>
    <property type="molecule type" value="Genomic_DNA"/>
</dbReference>
<organism evidence="2 3">
    <name type="scientific">Rhamnusium bicolor</name>
    <dbReference type="NCBI Taxonomy" id="1586634"/>
    <lineage>
        <taxon>Eukaryota</taxon>
        <taxon>Metazoa</taxon>
        <taxon>Ecdysozoa</taxon>
        <taxon>Arthropoda</taxon>
        <taxon>Hexapoda</taxon>
        <taxon>Insecta</taxon>
        <taxon>Pterygota</taxon>
        <taxon>Neoptera</taxon>
        <taxon>Endopterygota</taxon>
        <taxon>Coleoptera</taxon>
        <taxon>Polyphaga</taxon>
        <taxon>Cucujiformia</taxon>
        <taxon>Chrysomeloidea</taxon>
        <taxon>Cerambycidae</taxon>
        <taxon>Lepturinae</taxon>
        <taxon>Rhagiini</taxon>
        <taxon>Rhamnusium</taxon>
    </lineage>
</organism>
<evidence type="ECO:0000313" key="3">
    <source>
        <dbReference type="Proteomes" id="UP001162156"/>
    </source>
</evidence>
<dbReference type="PANTHER" id="PTHR19303:SF74">
    <property type="entry name" value="POGO TRANSPOSABLE ELEMENT WITH KRAB DOMAIN"/>
    <property type="match status" value="1"/>
</dbReference>
<dbReference type="GO" id="GO:0005634">
    <property type="term" value="C:nucleus"/>
    <property type="evidence" value="ECO:0007669"/>
    <property type="project" value="TreeGrafter"/>
</dbReference>
<evidence type="ECO:0000313" key="2">
    <source>
        <dbReference type="EMBL" id="KAJ8926622.1"/>
    </source>
</evidence>
<sequence length="205" mass="23422">MDIFDDPDRILSGDDSGFSLCPKTGKVLAPKGWRNLYTIKKSNDKESITVLVVFTASGHICPPLVVFPYVRPPKAVIESLPESWVLGKSESGWMKGDIFYEYIANDFNNWLTENSIKKPIIVFIDGHRSHMTLSLRKFCEKNEIILYALPQNTTHMLQPADVSVFRPSKQGWKNTVRNWQSKPENINSSVTKINFSSRKLYQLLI</sequence>
<comment type="caution">
    <text evidence="2">The sequence shown here is derived from an EMBL/GenBank/DDBJ whole genome shotgun (WGS) entry which is preliminary data.</text>
</comment>
<feature type="domain" description="DDE-1" evidence="1">
    <location>
        <begin position="45"/>
        <end position="189"/>
    </location>
</feature>
<keyword evidence="3" id="KW-1185">Reference proteome</keyword>
<dbReference type="InterPro" id="IPR004875">
    <property type="entry name" value="DDE_SF_endonuclease_dom"/>
</dbReference>
<accession>A0AAV8WKJ5</accession>
<dbReference type="InterPro" id="IPR036397">
    <property type="entry name" value="RNaseH_sf"/>
</dbReference>
<dbReference type="GO" id="GO:0003677">
    <property type="term" value="F:DNA binding"/>
    <property type="evidence" value="ECO:0007669"/>
    <property type="project" value="TreeGrafter"/>
</dbReference>
<dbReference type="PANTHER" id="PTHR19303">
    <property type="entry name" value="TRANSPOSON"/>
    <property type="match status" value="1"/>
</dbReference>
<gene>
    <name evidence="2" type="ORF">NQ314_020986</name>
</gene>
<protein>
    <recommendedName>
        <fullName evidence="1">DDE-1 domain-containing protein</fullName>
    </recommendedName>
</protein>
<reference evidence="2" key="1">
    <citation type="journal article" date="2023" name="Insect Mol. Biol.">
        <title>Genome sequencing provides insights into the evolution of gene families encoding plant cell wall-degrading enzymes in longhorned beetles.</title>
        <authorList>
            <person name="Shin N.R."/>
            <person name="Okamura Y."/>
            <person name="Kirsch R."/>
            <person name="Pauchet Y."/>
        </authorList>
    </citation>
    <scope>NUCLEOTIDE SEQUENCE</scope>
    <source>
        <strain evidence="2">RBIC_L_NR</strain>
    </source>
</reference>